<sequence length="206" mass="21082">MDRRAPFLLTGAAIVLVAGAVLLAVVGDGGRGDGAGMPSTSSAHDERVTLIGDSQVQRGPWAELLGIPVDNQGVGGLEIRDVTALVGQVVPETDGTVVVWAGTNDVFRRGTDEVEGDLAALLAAVEERAPGADVVVLTVPLLPGVEEDVREANAGLRRAAERAGAQVLDVTDVLAAPGRIDGDGVHLTATGYEAVGALLREVLARD</sequence>
<dbReference type="InterPro" id="IPR013830">
    <property type="entry name" value="SGNH_hydro"/>
</dbReference>
<dbReference type="EMBL" id="OBQK01000020">
    <property type="protein sequence ID" value="SOC58005.1"/>
    <property type="molecule type" value="Genomic_DNA"/>
</dbReference>
<feature type="domain" description="SGNH hydrolase-type esterase" evidence="1">
    <location>
        <begin position="61"/>
        <end position="194"/>
    </location>
</feature>
<dbReference type="Pfam" id="PF13472">
    <property type="entry name" value="Lipase_GDSL_2"/>
    <property type="match status" value="1"/>
</dbReference>
<dbReference type="RefSeq" id="WP_097189211.1">
    <property type="nucleotide sequence ID" value="NZ_OBQK01000017.1"/>
</dbReference>
<keyword evidence="4" id="KW-1185">Reference proteome</keyword>
<evidence type="ECO:0000313" key="4">
    <source>
        <dbReference type="Proteomes" id="UP000219688"/>
    </source>
</evidence>
<evidence type="ECO:0000313" key="2">
    <source>
        <dbReference type="EMBL" id="SOC57832.1"/>
    </source>
</evidence>
<reference evidence="4" key="1">
    <citation type="submission" date="2017-08" db="EMBL/GenBank/DDBJ databases">
        <authorList>
            <person name="Varghese N."/>
            <person name="Submissions S."/>
        </authorList>
    </citation>
    <scope>NUCLEOTIDE SEQUENCE [LARGE SCALE GENOMIC DNA]</scope>
    <source>
        <strain evidence="4">USBA17B2</strain>
    </source>
</reference>
<protein>
    <submittedName>
        <fullName evidence="2">Lysophospholipase L1</fullName>
    </submittedName>
</protein>
<reference evidence="2" key="2">
    <citation type="submission" date="2017-08" db="EMBL/GenBank/DDBJ databases">
        <authorList>
            <person name="de Groot N.N."/>
        </authorList>
    </citation>
    <scope>NUCLEOTIDE SEQUENCE [LARGE SCALE GENOMIC DNA]</scope>
    <source>
        <strain evidence="2">USBA17B2</strain>
    </source>
</reference>
<evidence type="ECO:0000313" key="3">
    <source>
        <dbReference type="EMBL" id="SOC58005.1"/>
    </source>
</evidence>
<dbReference type="Gene3D" id="3.40.50.1110">
    <property type="entry name" value="SGNH hydrolase"/>
    <property type="match status" value="1"/>
</dbReference>
<dbReference type="SUPFAM" id="SSF52266">
    <property type="entry name" value="SGNH hydrolase"/>
    <property type="match status" value="1"/>
</dbReference>
<dbReference type="EMBL" id="OBQK01000017">
    <property type="protein sequence ID" value="SOC57832.1"/>
    <property type="molecule type" value="Genomic_DNA"/>
</dbReference>
<dbReference type="InterPro" id="IPR036514">
    <property type="entry name" value="SGNH_hydro_sf"/>
</dbReference>
<gene>
    <name evidence="2" type="ORF">SAMN05421879_11721</name>
    <name evidence="3" type="ORF">SAMN05421879_12016</name>
</gene>
<name>A0A285VUX1_9MICO</name>
<organism evidence="2 4">
    <name type="scientific">Ornithinimicrobium cerasi</name>
    <dbReference type="NCBI Taxonomy" id="2248773"/>
    <lineage>
        <taxon>Bacteria</taxon>
        <taxon>Bacillati</taxon>
        <taxon>Actinomycetota</taxon>
        <taxon>Actinomycetes</taxon>
        <taxon>Micrococcales</taxon>
        <taxon>Ornithinimicrobiaceae</taxon>
        <taxon>Ornithinimicrobium</taxon>
    </lineage>
</organism>
<proteinExistence type="predicted"/>
<dbReference type="PANTHER" id="PTHR30383">
    <property type="entry name" value="THIOESTERASE 1/PROTEASE 1/LYSOPHOSPHOLIPASE L1"/>
    <property type="match status" value="1"/>
</dbReference>
<dbReference type="InterPro" id="IPR051532">
    <property type="entry name" value="Ester_Hydrolysis_Enzymes"/>
</dbReference>
<dbReference type="Proteomes" id="UP000219688">
    <property type="component" value="Unassembled WGS sequence"/>
</dbReference>
<dbReference type="AlphaFoldDB" id="A0A285VUX1"/>
<evidence type="ECO:0000259" key="1">
    <source>
        <dbReference type="Pfam" id="PF13472"/>
    </source>
</evidence>
<accession>A0A285VUX1</accession>